<proteinExistence type="predicted"/>
<keyword evidence="2" id="KW-1185">Reference proteome</keyword>
<reference evidence="1" key="1">
    <citation type="submission" date="2020-06" db="EMBL/GenBank/DDBJ databases">
        <title>WGS assembly of Ceratodon purpureus strain R40.</title>
        <authorList>
            <person name="Carey S.B."/>
            <person name="Jenkins J."/>
            <person name="Shu S."/>
            <person name="Lovell J.T."/>
            <person name="Sreedasyam A."/>
            <person name="Maumus F."/>
            <person name="Tiley G.P."/>
            <person name="Fernandez-Pozo N."/>
            <person name="Barry K."/>
            <person name="Chen C."/>
            <person name="Wang M."/>
            <person name="Lipzen A."/>
            <person name="Daum C."/>
            <person name="Saski C.A."/>
            <person name="Payton A.C."/>
            <person name="Mcbreen J.C."/>
            <person name="Conrad R.E."/>
            <person name="Kollar L.M."/>
            <person name="Olsson S."/>
            <person name="Huttunen S."/>
            <person name="Landis J.B."/>
            <person name="Wickett N.J."/>
            <person name="Johnson M.G."/>
            <person name="Rensing S.A."/>
            <person name="Grimwood J."/>
            <person name="Schmutz J."/>
            <person name="Mcdaniel S.F."/>
        </authorList>
    </citation>
    <scope>NUCLEOTIDE SEQUENCE</scope>
    <source>
        <strain evidence="1">R40</strain>
    </source>
</reference>
<name>A0A8T0IAE1_CERPU</name>
<comment type="caution">
    <text evidence="1">The sequence shown here is derived from an EMBL/GenBank/DDBJ whole genome shotgun (WGS) entry which is preliminary data.</text>
</comment>
<dbReference type="EMBL" id="CM026424">
    <property type="protein sequence ID" value="KAG0579897.1"/>
    <property type="molecule type" value="Genomic_DNA"/>
</dbReference>
<organism evidence="1 2">
    <name type="scientific">Ceratodon purpureus</name>
    <name type="common">Fire moss</name>
    <name type="synonym">Dicranum purpureum</name>
    <dbReference type="NCBI Taxonomy" id="3225"/>
    <lineage>
        <taxon>Eukaryota</taxon>
        <taxon>Viridiplantae</taxon>
        <taxon>Streptophyta</taxon>
        <taxon>Embryophyta</taxon>
        <taxon>Bryophyta</taxon>
        <taxon>Bryophytina</taxon>
        <taxon>Bryopsida</taxon>
        <taxon>Dicranidae</taxon>
        <taxon>Pseudoditrichales</taxon>
        <taxon>Ditrichaceae</taxon>
        <taxon>Ceratodon</taxon>
    </lineage>
</organism>
<evidence type="ECO:0000313" key="1">
    <source>
        <dbReference type="EMBL" id="KAG0579897.1"/>
    </source>
</evidence>
<gene>
    <name evidence="1" type="ORF">KC19_4G132600</name>
</gene>
<dbReference type="Proteomes" id="UP000822688">
    <property type="component" value="Chromosome 4"/>
</dbReference>
<evidence type="ECO:0000313" key="2">
    <source>
        <dbReference type="Proteomes" id="UP000822688"/>
    </source>
</evidence>
<accession>A0A8T0IAE1</accession>
<sequence length="138" mass="15821">MIVRFDLSYLGPRWSTCHSNFCPHRLISQLAFLELWYAHGVQRSLKSRLLILVGLPLPVESSQLGSFPFFTFTGTGRESDNCKHASTKRTLDEVENCEPWTQQAAEHTKKMLIRRFESSLNSHPLIMPGYEGKLRGQI</sequence>
<dbReference type="AlphaFoldDB" id="A0A8T0IAE1"/>
<protein>
    <submittedName>
        <fullName evidence="1">Uncharacterized protein</fullName>
    </submittedName>
</protein>